<evidence type="ECO:0000256" key="3">
    <source>
        <dbReference type="ARBA" id="ARBA00022692"/>
    </source>
</evidence>
<comment type="caution">
    <text evidence="8">The sequence shown here is derived from an EMBL/GenBank/DDBJ whole genome shotgun (WGS) entry which is preliminary data.</text>
</comment>
<dbReference type="EMBL" id="AFHQ01000033">
    <property type="protein sequence ID" value="EGK59696.1"/>
    <property type="molecule type" value="Genomic_DNA"/>
</dbReference>
<dbReference type="Pfam" id="PF12698">
    <property type="entry name" value="ABC2_membrane_3"/>
    <property type="match status" value="1"/>
</dbReference>
<evidence type="ECO:0000256" key="4">
    <source>
        <dbReference type="ARBA" id="ARBA00022989"/>
    </source>
</evidence>
<evidence type="ECO:0000256" key="5">
    <source>
        <dbReference type="ARBA" id="ARBA00023136"/>
    </source>
</evidence>
<sequence length="376" mass="41229">MPYEKVSIMVAMVVSLLLSVMLAGNYSKDAPVVIIDLDNSVYTRELATRIDASEYMEVTAIVNTPADPESFLYRDQAVAVIFFPQGIEKDRFTGTENHIGVFYDNTNVAQTAEIKEALNELAVLDNAAANGDTGSTNDGIDGGIQIADRNLFSPNASTSNAMALGFLFFFGSMFYTFATIGMIPRLRLTGELDTILRTGTPWDLILRTLPYGALLIVSFAVGLAVLRIWGDLIFSGHLVNFVFVQIFYVFVLGMVTTLTGWTAANPGVAASRMILIIPGGFIFGGTTGPLGHFSDWVVAVSHIWPLTWEFHFTRDIITRGADFMGYAATFGAFLIYIAMIGILYTLKFYSAKKELMEREAEEHAHKGAKLALEEAV</sequence>
<dbReference type="PANTHER" id="PTHR30294">
    <property type="entry name" value="MEMBRANE COMPONENT OF ABC TRANSPORTER YHHJ-RELATED"/>
    <property type="match status" value="1"/>
</dbReference>
<evidence type="ECO:0000259" key="7">
    <source>
        <dbReference type="Pfam" id="PF12698"/>
    </source>
</evidence>
<evidence type="ECO:0000256" key="1">
    <source>
        <dbReference type="ARBA" id="ARBA00004651"/>
    </source>
</evidence>
<dbReference type="GO" id="GO:0005886">
    <property type="term" value="C:plasma membrane"/>
    <property type="evidence" value="ECO:0007669"/>
    <property type="project" value="UniProtKB-SubCell"/>
</dbReference>
<evidence type="ECO:0000313" key="9">
    <source>
        <dbReference type="Proteomes" id="UP000004067"/>
    </source>
</evidence>
<comment type="subcellular location">
    <subcellularLocation>
        <location evidence="1">Cell membrane</location>
        <topology evidence="1">Multi-pass membrane protein</topology>
    </subcellularLocation>
</comment>
<protein>
    <submittedName>
        <fullName evidence="8">Multidrug ABC superfamily ATP binding cassette transporter, permease protein</fullName>
    </submittedName>
</protein>
<dbReference type="eggNOG" id="COG0842">
    <property type="taxonomic scope" value="Bacteria"/>
</dbReference>
<keyword evidence="9" id="KW-1185">Reference proteome</keyword>
<dbReference type="InterPro" id="IPR013525">
    <property type="entry name" value="ABC2_TM"/>
</dbReference>
<evidence type="ECO:0000313" key="8">
    <source>
        <dbReference type="EMBL" id="EGK59696.1"/>
    </source>
</evidence>
<dbReference type="Proteomes" id="UP000004067">
    <property type="component" value="Unassembled WGS sequence"/>
</dbReference>
<evidence type="ECO:0000256" key="6">
    <source>
        <dbReference type="SAM" id="Phobius"/>
    </source>
</evidence>
<feature type="transmembrane region" description="Helical" evidence="6">
    <location>
        <begin position="6"/>
        <end position="24"/>
    </location>
</feature>
<feature type="transmembrane region" description="Helical" evidence="6">
    <location>
        <begin position="161"/>
        <end position="184"/>
    </location>
</feature>
<accession>F5RM05</accession>
<reference evidence="8 9" key="1">
    <citation type="submission" date="2011-04" db="EMBL/GenBank/DDBJ databases">
        <authorList>
            <person name="Muzny D."/>
            <person name="Qin X."/>
            <person name="Deng J."/>
            <person name="Jiang H."/>
            <person name="Liu Y."/>
            <person name="Qu J."/>
            <person name="Song X.-Z."/>
            <person name="Zhang L."/>
            <person name="Thornton R."/>
            <person name="Coyle M."/>
            <person name="Francisco L."/>
            <person name="Jackson L."/>
            <person name="Javaid M."/>
            <person name="Korchina V."/>
            <person name="Kovar C."/>
            <person name="Mata R."/>
            <person name="Mathew T."/>
            <person name="Ngo R."/>
            <person name="Nguyen L."/>
            <person name="Nguyen N."/>
            <person name="Okwuonu G."/>
            <person name="Ongeri F."/>
            <person name="Pham C."/>
            <person name="Simmons D."/>
            <person name="Wilczek-Boney K."/>
            <person name="Hale W."/>
            <person name="Jakkamsetti A."/>
            <person name="Pham P."/>
            <person name="Ruth R."/>
            <person name="San Lucas F."/>
            <person name="Warren J."/>
            <person name="Zhang J."/>
            <person name="Zhao Z."/>
            <person name="Zhou C."/>
            <person name="Zhu D."/>
            <person name="Lee S."/>
            <person name="Bess C."/>
            <person name="Blankenburg K."/>
            <person name="Forbes L."/>
            <person name="Fu Q."/>
            <person name="Gubbala S."/>
            <person name="Hirani K."/>
            <person name="Jayaseelan J.C."/>
            <person name="Lara F."/>
            <person name="Munidasa M."/>
            <person name="Palculict T."/>
            <person name="Patil S."/>
            <person name="Pu L.-L."/>
            <person name="Saada N."/>
            <person name="Tang L."/>
            <person name="Weissenberger G."/>
            <person name="Zhu Y."/>
            <person name="Hemphill L."/>
            <person name="Shang Y."/>
            <person name="Youmans B."/>
            <person name="Ayvaz T."/>
            <person name="Ross M."/>
            <person name="Santibanez J."/>
            <person name="Aqrawi P."/>
            <person name="Gross S."/>
            <person name="Joshi V."/>
            <person name="Fowler G."/>
            <person name="Nazareth L."/>
            <person name="Reid J."/>
            <person name="Worley K."/>
            <person name="Petrosino J."/>
            <person name="Highlander S."/>
            <person name="Gibbs R."/>
        </authorList>
    </citation>
    <scope>NUCLEOTIDE SEQUENCE [LARGE SCALE GENOMIC DNA]</scope>
    <source>
        <strain evidence="8 9">DSM 2778</strain>
    </source>
</reference>
<organism evidence="8 9">
    <name type="scientific">Centipeda periodontii DSM 2778</name>
    <dbReference type="NCBI Taxonomy" id="888060"/>
    <lineage>
        <taxon>Bacteria</taxon>
        <taxon>Bacillati</taxon>
        <taxon>Bacillota</taxon>
        <taxon>Negativicutes</taxon>
        <taxon>Selenomonadales</taxon>
        <taxon>Selenomonadaceae</taxon>
        <taxon>Centipeda</taxon>
    </lineage>
</organism>
<name>F5RM05_9FIRM</name>
<feature type="domain" description="ABC-2 type transporter transmembrane" evidence="7">
    <location>
        <begin position="8"/>
        <end position="345"/>
    </location>
</feature>
<feature type="transmembrane region" description="Helical" evidence="6">
    <location>
        <begin position="204"/>
        <end position="226"/>
    </location>
</feature>
<dbReference type="InterPro" id="IPR051449">
    <property type="entry name" value="ABC-2_transporter_component"/>
</dbReference>
<dbReference type="STRING" id="888060.HMPREF9081_1291"/>
<keyword evidence="5 6" id="KW-0472">Membrane</keyword>
<dbReference type="Gene3D" id="3.40.1710.10">
    <property type="entry name" value="abc type-2 transporter like domain"/>
    <property type="match status" value="1"/>
</dbReference>
<keyword evidence="2" id="KW-1003">Cell membrane</keyword>
<keyword evidence="3 6" id="KW-0812">Transmembrane</keyword>
<keyword evidence="4 6" id="KW-1133">Transmembrane helix</keyword>
<feature type="transmembrane region" description="Helical" evidence="6">
    <location>
        <begin position="238"/>
        <end position="263"/>
    </location>
</feature>
<proteinExistence type="predicted"/>
<dbReference type="GO" id="GO:0140359">
    <property type="term" value="F:ABC-type transporter activity"/>
    <property type="evidence" value="ECO:0007669"/>
    <property type="project" value="InterPro"/>
</dbReference>
<evidence type="ECO:0000256" key="2">
    <source>
        <dbReference type="ARBA" id="ARBA00022475"/>
    </source>
</evidence>
<dbReference type="AlphaFoldDB" id="F5RM05"/>
<dbReference type="PANTHER" id="PTHR30294:SF29">
    <property type="entry name" value="MULTIDRUG ABC TRANSPORTER PERMEASE YBHS-RELATED"/>
    <property type="match status" value="1"/>
</dbReference>
<dbReference type="HOGENOM" id="CLU_057681_0_0_9"/>
<gene>
    <name evidence="8" type="ORF">HMPREF9081_1291</name>
</gene>
<dbReference type="RefSeq" id="WP_006306234.1">
    <property type="nucleotide sequence ID" value="NZ_GL892076.1"/>
</dbReference>
<feature type="transmembrane region" description="Helical" evidence="6">
    <location>
        <begin position="323"/>
        <end position="346"/>
    </location>
</feature>